<organism evidence="1 2">
    <name type="scientific">Portunus trituberculatus</name>
    <name type="common">Swimming crab</name>
    <name type="synonym">Neptunus trituberculatus</name>
    <dbReference type="NCBI Taxonomy" id="210409"/>
    <lineage>
        <taxon>Eukaryota</taxon>
        <taxon>Metazoa</taxon>
        <taxon>Ecdysozoa</taxon>
        <taxon>Arthropoda</taxon>
        <taxon>Crustacea</taxon>
        <taxon>Multicrustacea</taxon>
        <taxon>Malacostraca</taxon>
        <taxon>Eumalacostraca</taxon>
        <taxon>Eucarida</taxon>
        <taxon>Decapoda</taxon>
        <taxon>Pleocyemata</taxon>
        <taxon>Brachyura</taxon>
        <taxon>Eubrachyura</taxon>
        <taxon>Portunoidea</taxon>
        <taxon>Portunidae</taxon>
        <taxon>Portuninae</taxon>
        <taxon>Portunus</taxon>
    </lineage>
</organism>
<accession>A0A5B7JTR9</accession>
<comment type="caution">
    <text evidence="1">The sequence shown here is derived from an EMBL/GenBank/DDBJ whole genome shotgun (WGS) entry which is preliminary data.</text>
</comment>
<reference evidence="1 2" key="1">
    <citation type="submission" date="2019-05" db="EMBL/GenBank/DDBJ databases">
        <title>Another draft genome of Portunus trituberculatus and its Hox gene families provides insights of decapod evolution.</title>
        <authorList>
            <person name="Jeong J.-H."/>
            <person name="Song I."/>
            <person name="Kim S."/>
            <person name="Choi T."/>
            <person name="Kim D."/>
            <person name="Ryu S."/>
            <person name="Kim W."/>
        </authorList>
    </citation>
    <scope>NUCLEOTIDE SEQUENCE [LARGE SCALE GENOMIC DNA]</scope>
    <source>
        <tissue evidence="1">Muscle</tissue>
    </source>
</reference>
<dbReference type="Proteomes" id="UP000324222">
    <property type="component" value="Unassembled WGS sequence"/>
</dbReference>
<dbReference type="EMBL" id="VSRR010111017">
    <property type="protein sequence ID" value="MPC97686.1"/>
    <property type="molecule type" value="Genomic_DNA"/>
</dbReference>
<evidence type="ECO:0000313" key="1">
    <source>
        <dbReference type="EMBL" id="MPC97686.1"/>
    </source>
</evidence>
<sequence>MREVEAGVEVWGAKGKPPTNKYKVGVSDRMRCVVVFELVYGKFDIFFCRYVFSIIH</sequence>
<evidence type="ECO:0000313" key="2">
    <source>
        <dbReference type="Proteomes" id="UP000324222"/>
    </source>
</evidence>
<gene>
    <name evidence="1" type="ORF">E2C01_093011</name>
</gene>
<protein>
    <submittedName>
        <fullName evidence="1">Uncharacterized protein</fullName>
    </submittedName>
</protein>
<proteinExistence type="predicted"/>
<dbReference type="AlphaFoldDB" id="A0A5B7JTR9"/>
<keyword evidence="2" id="KW-1185">Reference proteome</keyword>
<name>A0A5B7JTR9_PORTR</name>